<dbReference type="Proteomes" id="UP000257109">
    <property type="component" value="Unassembled WGS sequence"/>
</dbReference>
<dbReference type="OrthoDB" id="1935865at2759"/>
<organism evidence="1 2">
    <name type="scientific">Mucuna pruriens</name>
    <name type="common">Velvet bean</name>
    <name type="synonym">Dolichos pruriens</name>
    <dbReference type="NCBI Taxonomy" id="157652"/>
    <lineage>
        <taxon>Eukaryota</taxon>
        <taxon>Viridiplantae</taxon>
        <taxon>Streptophyta</taxon>
        <taxon>Embryophyta</taxon>
        <taxon>Tracheophyta</taxon>
        <taxon>Spermatophyta</taxon>
        <taxon>Magnoliopsida</taxon>
        <taxon>eudicotyledons</taxon>
        <taxon>Gunneridae</taxon>
        <taxon>Pentapetalae</taxon>
        <taxon>rosids</taxon>
        <taxon>fabids</taxon>
        <taxon>Fabales</taxon>
        <taxon>Fabaceae</taxon>
        <taxon>Papilionoideae</taxon>
        <taxon>50 kb inversion clade</taxon>
        <taxon>NPAAA clade</taxon>
        <taxon>indigoferoid/millettioid clade</taxon>
        <taxon>Phaseoleae</taxon>
        <taxon>Mucuna</taxon>
    </lineage>
</organism>
<gene>
    <name evidence="1" type="ORF">CR513_37804</name>
</gene>
<protein>
    <submittedName>
        <fullName evidence="1">Uncharacterized protein</fullName>
    </submittedName>
</protein>
<reference evidence="1" key="1">
    <citation type="submission" date="2018-05" db="EMBL/GenBank/DDBJ databases">
        <title>Draft genome of Mucuna pruriens seed.</title>
        <authorList>
            <person name="Nnadi N.E."/>
            <person name="Vos R."/>
            <person name="Hasami M.H."/>
            <person name="Devisetty U.K."/>
            <person name="Aguiy J.C."/>
        </authorList>
    </citation>
    <scope>NUCLEOTIDE SEQUENCE [LARGE SCALE GENOMIC DNA]</scope>
    <source>
        <strain evidence="1">JCA_2017</strain>
    </source>
</reference>
<proteinExistence type="predicted"/>
<comment type="caution">
    <text evidence="1">The sequence shown here is derived from an EMBL/GenBank/DDBJ whole genome shotgun (WGS) entry which is preliminary data.</text>
</comment>
<feature type="non-terminal residue" evidence="1">
    <location>
        <position position="1"/>
    </location>
</feature>
<dbReference type="EMBL" id="QJKJ01007908">
    <property type="protein sequence ID" value="RDX81514.1"/>
    <property type="molecule type" value="Genomic_DNA"/>
</dbReference>
<sequence>MFSLLAWIALGESLLKQKKKGATRRLDLLEIIHIDISGPLTPTICVGKMIKIVRFDCGGEYYGKYDVIRQYMGPFTLYLQDCAIAP</sequence>
<evidence type="ECO:0000313" key="2">
    <source>
        <dbReference type="Proteomes" id="UP000257109"/>
    </source>
</evidence>
<evidence type="ECO:0000313" key="1">
    <source>
        <dbReference type="EMBL" id="RDX81514.1"/>
    </source>
</evidence>
<keyword evidence="2" id="KW-1185">Reference proteome</keyword>
<dbReference type="AlphaFoldDB" id="A0A371FT66"/>
<name>A0A371FT66_MUCPR</name>
<accession>A0A371FT66</accession>